<reference evidence="1" key="1">
    <citation type="journal article" date="2014" name="Nat. Commun.">
        <title>The tobacco genome sequence and its comparison with those of tomato and potato.</title>
        <authorList>
            <person name="Sierro N."/>
            <person name="Battey J.N."/>
            <person name="Ouadi S."/>
            <person name="Bakaher N."/>
            <person name="Bovet L."/>
            <person name="Willig A."/>
            <person name="Goepfert S."/>
            <person name="Peitsch M.C."/>
            <person name="Ivanov N.V."/>
        </authorList>
    </citation>
    <scope>NUCLEOTIDE SEQUENCE [LARGE SCALE GENOMIC DNA]</scope>
</reference>
<sequence>MIEDSGLVDLGYYGHKYSWSNGRGPNTIVWKRLDRGLVNDQWLVAFPATNISYLASTGSDHNPLLIEINIRQEMGKRHFKFFNDWVDNKKCMPLVEEVWNREVTSNPMWIFPQKLKEHSNALSIWSRQEYGDISQKAKMFEQQVKDAEETWAQSNSENDRITFQKIKAQYLKYILKSQSSNRKLSYNGSKMGMQTPNTFTA</sequence>
<reference evidence="2" key="2">
    <citation type="submission" date="2025-08" db="UniProtKB">
        <authorList>
            <consortium name="RefSeq"/>
        </authorList>
    </citation>
    <scope>IDENTIFICATION</scope>
    <source>
        <tissue evidence="2">Leaf</tissue>
    </source>
</reference>
<accession>A0AC58SS32</accession>
<protein>
    <submittedName>
        <fullName evidence="2">Uncharacterized protein LOC142169774</fullName>
    </submittedName>
</protein>
<dbReference type="Proteomes" id="UP000790787">
    <property type="component" value="Chromosome 15"/>
</dbReference>
<dbReference type="RefSeq" id="XP_075087780.1">
    <property type="nucleotide sequence ID" value="XM_075231679.1"/>
</dbReference>
<name>A0AC58SS32_TOBAC</name>
<gene>
    <name evidence="2" type="primary">LOC142169774</name>
</gene>
<evidence type="ECO:0000313" key="1">
    <source>
        <dbReference type="Proteomes" id="UP000790787"/>
    </source>
</evidence>
<organism evidence="1 2">
    <name type="scientific">Nicotiana tabacum</name>
    <name type="common">Common tobacco</name>
    <dbReference type="NCBI Taxonomy" id="4097"/>
    <lineage>
        <taxon>Eukaryota</taxon>
        <taxon>Viridiplantae</taxon>
        <taxon>Streptophyta</taxon>
        <taxon>Embryophyta</taxon>
        <taxon>Tracheophyta</taxon>
        <taxon>Spermatophyta</taxon>
        <taxon>Magnoliopsida</taxon>
        <taxon>eudicotyledons</taxon>
        <taxon>Gunneridae</taxon>
        <taxon>Pentapetalae</taxon>
        <taxon>asterids</taxon>
        <taxon>lamiids</taxon>
        <taxon>Solanales</taxon>
        <taxon>Solanaceae</taxon>
        <taxon>Nicotianoideae</taxon>
        <taxon>Nicotianeae</taxon>
        <taxon>Nicotiana</taxon>
    </lineage>
</organism>
<evidence type="ECO:0000313" key="2">
    <source>
        <dbReference type="RefSeq" id="XP_075087780.1"/>
    </source>
</evidence>
<keyword evidence="1" id="KW-1185">Reference proteome</keyword>
<proteinExistence type="predicted"/>